<dbReference type="PANTHER" id="PTHR11575:SF43">
    <property type="entry name" value="SER_THR PROTEIN PHOSPHATASE FAMILY (AFU_ORTHOLOGUE AFUA_3G04160)"/>
    <property type="match status" value="1"/>
</dbReference>
<evidence type="ECO:0000313" key="3">
    <source>
        <dbReference type="EMBL" id="APA11142.1"/>
    </source>
</evidence>
<name>A0A1D9Q8L4_SCLS1</name>
<dbReference type="InterPro" id="IPR041823">
    <property type="entry name" value="YHR202W_N"/>
</dbReference>
<dbReference type="AlphaFoldDB" id="A0A1D9Q8L4"/>
<dbReference type="FunFam" id="3.90.780.10:FF:000008">
    <property type="entry name" value="Ser/Thr protein phosphatase family"/>
    <property type="match status" value="1"/>
</dbReference>
<dbReference type="SUPFAM" id="SSF56300">
    <property type="entry name" value="Metallo-dependent phosphatases"/>
    <property type="match status" value="1"/>
</dbReference>
<dbReference type="PIRSF" id="PIRSF017316">
    <property type="entry name" value="Pesterase_C1039"/>
    <property type="match status" value="1"/>
</dbReference>
<dbReference type="CDD" id="cd07407">
    <property type="entry name" value="MPP_YHR202W_N"/>
    <property type="match status" value="1"/>
</dbReference>
<dbReference type="FunFam" id="3.60.21.10:FF:000043">
    <property type="entry name" value="Ser/Thr protein phosphatase family"/>
    <property type="match status" value="1"/>
</dbReference>
<feature type="chain" id="PRO_5009444978" description="Putative 5'-nucleotidase C-terminal domain-containing protein" evidence="1">
    <location>
        <begin position="26"/>
        <end position="631"/>
    </location>
</feature>
<dbReference type="SUPFAM" id="SSF55816">
    <property type="entry name" value="5'-nucleotidase (syn. UDP-sugar hydrolase), C-terminal domain"/>
    <property type="match status" value="1"/>
</dbReference>
<dbReference type="InterPro" id="IPR036907">
    <property type="entry name" value="5'-Nucleotdase_C_sf"/>
</dbReference>
<dbReference type="GO" id="GO:0009166">
    <property type="term" value="P:nucleotide catabolic process"/>
    <property type="evidence" value="ECO:0007669"/>
    <property type="project" value="InterPro"/>
</dbReference>
<accession>A0A1D9Q8L4</accession>
<evidence type="ECO:0000313" key="4">
    <source>
        <dbReference type="Proteomes" id="UP000177798"/>
    </source>
</evidence>
<dbReference type="FunFam" id="3.90.780.10:FF:000009">
    <property type="entry name" value="Ser/Thr protein phosphatase family"/>
    <property type="match status" value="1"/>
</dbReference>
<proteinExistence type="predicted"/>
<dbReference type="InterPro" id="IPR006179">
    <property type="entry name" value="5_nucleotidase/apyrase"/>
</dbReference>
<dbReference type="Pfam" id="PF21953">
    <property type="entry name" value="NadN_nucleosid_C"/>
    <property type="match status" value="1"/>
</dbReference>
<dbReference type="InterPro" id="IPR014485">
    <property type="entry name" value="Pesterase_C1039"/>
</dbReference>
<dbReference type="VEuPathDB" id="FungiDB:sscle_07g059120"/>
<keyword evidence="1" id="KW-0732">Signal</keyword>
<evidence type="ECO:0000256" key="1">
    <source>
        <dbReference type="SAM" id="SignalP"/>
    </source>
</evidence>
<dbReference type="Proteomes" id="UP000177798">
    <property type="component" value="Chromosome 7"/>
</dbReference>
<dbReference type="OrthoDB" id="7722975at2759"/>
<dbReference type="InterPro" id="IPR053828">
    <property type="entry name" value="Nucleosidase_C"/>
</dbReference>
<dbReference type="GO" id="GO:0005576">
    <property type="term" value="C:extracellular region"/>
    <property type="evidence" value="ECO:0007669"/>
    <property type="project" value="UniProtKB-ARBA"/>
</dbReference>
<evidence type="ECO:0000259" key="2">
    <source>
        <dbReference type="Pfam" id="PF21953"/>
    </source>
</evidence>
<sequence length="631" mass="70816">MRKGAVKMTKRLLTLTGLLTSLAAGTQPSAPPAIPAPMRPLQWGQLNFLQTTDTHGWHAGHLQEAQYSADWGDYISFAEQMKKQADDKGVDLLLVDTGDRIEGNGLYDASDPKGLYTYDIFREQDIDIICTGNHELYKVDAAAREYDQTVPNFKGNYLASNLDYIHPKTGNQIPMARRYRKFTTKNQGIKVVAFGFLFNFNRNANNTVVQEVEKTIKEEWFQQAIREDADLFVVIGHVTLDGPEYKAIYKALREQNWDTPIQFFGGHSHIRSFAKYDSKAYGIQSGRYMETIGWMSIEGIKKNAKENSPANEVISDAQGFNAKKHARMSFQRRYIDNNLFGYHFHTGLNDTTFPTEHGKNVSSSIAKARKALNLDHNFGCAPKDLWMSRAKYPSKDSLFSWLGDEVMPDIVTHPDRQDVPTIAITNTGAMRFDIFKGAFTRDTTFIISPFVSKFLFIKDVPLTAAENVLTLLNSGGNIFSSSNLDLNNLAPPEHLSYKTDILAPLIPISELPPLSHAQSPLLSSSSIYKPNLIPGYTTKDGGGSDGDDTIHAPITFHRVPNCIESRINFHSTDPNPVTVDLVFIDFIKPWVLVALRYSGADYTNEDVSGYRNETLTDLMAGWIKEHWGQDC</sequence>
<protein>
    <recommendedName>
        <fullName evidence="2">Putative 5'-nucleotidase C-terminal domain-containing protein</fullName>
    </recommendedName>
</protein>
<organism evidence="3 4">
    <name type="scientific">Sclerotinia sclerotiorum (strain ATCC 18683 / 1980 / Ss-1)</name>
    <name type="common">White mold</name>
    <name type="synonym">Whetzelinia sclerotiorum</name>
    <dbReference type="NCBI Taxonomy" id="665079"/>
    <lineage>
        <taxon>Eukaryota</taxon>
        <taxon>Fungi</taxon>
        <taxon>Dikarya</taxon>
        <taxon>Ascomycota</taxon>
        <taxon>Pezizomycotina</taxon>
        <taxon>Leotiomycetes</taxon>
        <taxon>Helotiales</taxon>
        <taxon>Sclerotiniaceae</taxon>
        <taxon>Sclerotinia</taxon>
    </lineage>
</organism>
<feature type="domain" description="Putative 5'-nucleotidase C-terminal" evidence="2">
    <location>
        <begin position="384"/>
        <end position="592"/>
    </location>
</feature>
<dbReference type="GO" id="GO:0016787">
    <property type="term" value="F:hydrolase activity"/>
    <property type="evidence" value="ECO:0007669"/>
    <property type="project" value="InterPro"/>
</dbReference>
<dbReference type="Gene3D" id="3.60.21.10">
    <property type="match status" value="1"/>
</dbReference>
<gene>
    <name evidence="3" type="ORF">sscle_07g059120</name>
</gene>
<dbReference type="InterPro" id="IPR029052">
    <property type="entry name" value="Metallo-depent_PP-like"/>
</dbReference>
<dbReference type="PANTHER" id="PTHR11575">
    <property type="entry name" value="5'-NUCLEOTIDASE-RELATED"/>
    <property type="match status" value="1"/>
</dbReference>
<dbReference type="Gene3D" id="3.90.780.10">
    <property type="entry name" value="5'-Nucleotidase, C-terminal domain"/>
    <property type="match status" value="2"/>
</dbReference>
<dbReference type="EMBL" id="CP017820">
    <property type="protein sequence ID" value="APA11142.1"/>
    <property type="molecule type" value="Genomic_DNA"/>
</dbReference>
<reference evidence="4" key="1">
    <citation type="journal article" date="2017" name="Genome Biol. Evol.">
        <title>The complete genome sequence of the phytopathogenic fungus Sclerotinia sclerotiorum reveals insights into the genome architecture of broad host range pathogens.</title>
        <authorList>
            <person name="Derbyshire M."/>
            <person name="Denton-Giles M."/>
            <person name="Hegedus D."/>
            <person name="Seifbarghy S."/>
            <person name="Rollins J."/>
            <person name="van Kan J."/>
            <person name="Seidl M.F."/>
            <person name="Faino L."/>
            <person name="Mbengue M."/>
            <person name="Navaud O."/>
            <person name="Raffaele S."/>
            <person name="Hammond-Kosack K."/>
            <person name="Heard S."/>
            <person name="Oliver R."/>
        </authorList>
    </citation>
    <scope>NUCLEOTIDE SEQUENCE [LARGE SCALE GENOMIC DNA]</scope>
    <source>
        <strain evidence="4">ATCC 18683 / 1980 / Ss-1</strain>
    </source>
</reference>
<feature type="signal peptide" evidence="1">
    <location>
        <begin position="1"/>
        <end position="25"/>
    </location>
</feature>